<evidence type="ECO:0000313" key="3">
    <source>
        <dbReference type="Proteomes" id="UP001187415"/>
    </source>
</evidence>
<comment type="caution">
    <text evidence="2">The sequence shown here is derived from an EMBL/GenBank/DDBJ whole genome shotgun (WGS) entry which is preliminary data.</text>
</comment>
<dbReference type="EMBL" id="JAUPFM010000014">
    <property type="protein sequence ID" value="KAK2830407.1"/>
    <property type="molecule type" value="Genomic_DNA"/>
</dbReference>
<proteinExistence type="predicted"/>
<keyword evidence="3" id="KW-1185">Reference proteome</keyword>
<name>A0AA88S9P6_CHASR</name>
<gene>
    <name evidence="2" type="ORF">Q5P01_018338</name>
</gene>
<feature type="compositionally biased region" description="Polar residues" evidence="1">
    <location>
        <begin position="43"/>
        <end position="55"/>
    </location>
</feature>
<evidence type="ECO:0000313" key="2">
    <source>
        <dbReference type="EMBL" id="KAK2830407.1"/>
    </source>
</evidence>
<accession>A0AA88S9P6</accession>
<dbReference type="AlphaFoldDB" id="A0AA88S9P6"/>
<evidence type="ECO:0000256" key="1">
    <source>
        <dbReference type="SAM" id="MobiDB-lite"/>
    </source>
</evidence>
<reference evidence="2" key="1">
    <citation type="submission" date="2023-07" db="EMBL/GenBank/DDBJ databases">
        <title>Chromosome-level Genome Assembly of Striped Snakehead (Channa striata).</title>
        <authorList>
            <person name="Liu H."/>
        </authorList>
    </citation>
    <scope>NUCLEOTIDE SEQUENCE</scope>
    <source>
        <strain evidence="2">Gz</strain>
        <tissue evidence="2">Muscle</tissue>
    </source>
</reference>
<dbReference type="Proteomes" id="UP001187415">
    <property type="component" value="Unassembled WGS sequence"/>
</dbReference>
<feature type="region of interest" description="Disordered" evidence="1">
    <location>
        <begin position="18"/>
        <end position="68"/>
    </location>
</feature>
<protein>
    <submittedName>
        <fullName evidence="2">Uncharacterized protein</fullName>
    </submittedName>
</protein>
<sequence>MSMQLPTPSPAYILTMAEQEGRRFPLSAPERSGAERSGAGEQPWQQADTQSQQPVTAHRNGDSTCRQTYVDRRRRHLGRFPPIGGEIHNSHQALQLQSAFSSELNSRLHLLHPSGFASSAQGVLSPRVNTLHSGIV</sequence>
<organism evidence="2 3">
    <name type="scientific">Channa striata</name>
    <name type="common">Snakehead murrel</name>
    <name type="synonym">Ophicephalus striatus</name>
    <dbReference type="NCBI Taxonomy" id="64152"/>
    <lineage>
        <taxon>Eukaryota</taxon>
        <taxon>Metazoa</taxon>
        <taxon>Chordata</taxon>
        <taxon>Craniata</taxon>
        <taxon>Vertebrata</taxon>
        <taxon>Euteleostomi</taxon>
        <taxon>Actinopterygii</taxon>
        <taxon>Neopterygii</taxon>
        <taxon>Teleostei</taxon>
        <taxon>Neoteleostei</taxon>
        <taxon>Acanthomorphata</taxon>
        <taxon>Anabantaria</taxon>
        <taxon>Anabantiformes</taxon>
        <taxon>Channoidei</taxon>
        <taxon>Channidae</taxon>
        <taxon>Channa</taxon>
    </lineage>
</organism>